<accession>A0AAE1CS54</accession>
<dbReference type="Proteomes" id="UP001283361">
    <property type="component" value="Unassembled WGS sequence"/>
</dbReference>
<proteinExistence type="predicted"/>
<organism evidence="1 2">
    <name type="scientific">Elysia crispata</name>
    <name type="common">lettuce slug</name>
    <dbReference type="NCBI Taxonomy" id="231223"/>
    <lineage>
        <taxon>Eukaryota</taxon>
        <taxon>Metazoa</taxon>
        <taxon>Spiralia</taxon>
        <taxon>Lophotrochozoa</taxon>
        <taxon>Mollusca</taxon>
        <taxon>Gastropoda</taxon>
        <taxon>Heterobranchia</taxon>
        <taxon>Euthyneura</taxon>
        <taxon>Panpulmonata</taxon>
        <taxon>Sacoglossa</taxon>
        <taxon>Placobranchoidea</taxon>
        <taxon>Plakobranchidae</taxon>
        <taxon>Elysia</taxon>
    </lineage>
</organism>
<protein>
    <submittedName>
        <fullName evidence="1">Uncharacterized protein</fullName>
    </submittedName>
</protein>
<comment type="caution">
    <text evidence="1">The sequence shown here is derived from an EMBL/GenBank/DDBJ whole genome shotgun (WGS) entry which is preliminary data.</text>
</comment>
<evidence type="ECO:0000313" key="1">
    <source>
        <dbReference type="EMBL" id="KAK3731768.1"/>
    </source>
</evidence>
<keyword evidence="2" id="KW-1185">Reference proteome</keyword>
<evidence type="ECO:0000313" key="2">
    <source>
        <dbReference type="Proteomes" id="UP001283361"/>
    </source>
</evidence>
<name>A0AAE1CS54_9GAST</name>
<dbReference type="AlphaFoldDB" id="A0AAE1CS54"/>
<dbReference type="EMBL" id="JAWDGP010006989">
    <property type="protein sequence ID" value="KAK3731768.1"/>
    <property type="molecule type" value="Genomic_DNA"/>
</dbReference>
<gene>
    <name evidence="1" type="ORF">RRG08_035434</name>
</gene>
<sequence length="101" mass="11024">MEDLIATPSLSSLYAPPCYTLPRLLSPSPPPLYLVPEHEFWSVPSIFLRDNCAVSRPGAGVMEIPADLTAAGRPWDEPSIKPSNIHSCRPLAGSIVHYLDL</sequence>
<reference evidence="1" key="1">
    <citation type="journal article" date="2023" name="G3 (Bethesda)">
        <title>A reference genome for the long-term kleptoplast-retaining sea slug Elysia crispata morphotype clarki.</title>
        <authorList>
            <person name="Eastman K.E."/>
            <person name="Pendleton A.L."/>
            <person name="Shaikh M.A."/>
            <person name="Suttiyut T."/>
            <person name="Ogas R."/>
            <person name="Tomko P."/>
            <person name="Gavelis G."/>
            <person name="Widhalm J.R."/>
            <person name="Wisecaver J.H."/>
        </authorList>
    </citation>
    <scope>NUCLEOTIDE SEQUENCE</scope>
    <source>
        <strain evidence="1">ECLA1</strain>
    </source>
</reference>